<evidence type="ECO:0008006" key="4">
    <source>
        <dbReference type="Google" id="ProtNLM"/>
    </source>
</evidence>
<name>A0A8S0QXZ7_OLEEU</name>
<dbReference type="AlphaFoldDB" id="A0A8S0QXZ7"/>
<keyword evidence="3" id="KW-1185">Reference proteome</keyword>
<keyword evidence="1" id="KW-0732">Signal</keyword>
<dbReference type="EMBL" id="CACTIH010001988">
    <property type="protein sequence ID" value="CAA2970912.1"/>
    <property type="molecule type" value="Genomic_DNA"/>
</dbReference>
<accession>A0A8S0QXZ7</accession>
<comment type="caution">
    <text evidence="2">The sequence shown here is derived from an EMBL/GenBank/DDBJ whole genome shotgun (WGS) entry which is preliminary data.</text>
</comment>
<feature type="signal peptide" evidence="1">
    <location>
        <begin position="1"/>
        <end position="29"/>
    </location>
</feature>
<protein>
    <recommendedName>
        <fullName evidence="4">Secreted protein</fullName>
    </recommendedName>
</protein>
<reference evidence="2 3" key="1">
    <citation type="submission" date="2019-12" db="EMBL/GenBank/DDBJ databases">
        <authorList>
            <person name="Alioto T."/>
            <person name="Alioto T."/>
            <person name="Gomez Garrido J."/>
        </authorList>
    </citation>
    <scope>NUCLEOTIDE SEQUENCE [LARGE SCALE GENOMIC DNA]</scope>
</reference>
<proteinExistence type="predicted"/>
<gene>
    <name evidence="2" type="ORF">OLEA9_A036193</name>
</gene>
<evidence type="ECO:0000256" key="1">
    <source>
        <dbReference type="SAM" id="SignalP"/>
    </source>
</evidence>
<dbReference type="Gramene" id="OE9A036193T1">
    <property type="protein sequence ID" value="OE9A036193C1"/>
    <property type="gene ID" value="OE9A036193"/>
</dbReference>
<organism evidence="2 3">
    <name type="scientific">Olea europaea subsp. europaea</name>
    <dbReference type="NCBI Taxonomy" id="158383"/>
    <lineage>
        <taxon>Eukaryota</taxon>
        <taxon>Viridiplantae</taxon>
        <taxon>Streptophyta</taxon>
        <taxon>Embryophyta</taxon>
        <taxon>Tracheophyta</taxon>
        <taxon>Spermatophyta</taxon>
        <taxon>Magnoliopsida</taxon>
        <taxon>eudicotyledons</taxon>
        <taxon>Gunneridae</taxon>
        <taxon>Pentapetalae</taxon>
        <taxon>asterids</taxon>
        <taxon>lamiids</taxon>
        <taxon>Lamiales</taxon>
        <taxon>Oleaceae</taxon>
        <taxon>Oleeae</taxon>
        <taxon>Olea</taxon>
    </lineage>
</organism>
<feature type="chain" id="PRO_5035744307" description="Secreted protein" evidence="1">
    <location>
        <begin position="30"/>
        <end position="118"/>
    </location>
</feature>
<evidence type="ECO:0000313" key="3">
    <source>
        <dbReference type="Proteomes" id="UP000594638"/>
    </source>
</evidence>
<evidence type="ECO:0000313" key="2">
    <source>
        <dbReference type="EMBL" id="CAA2970912.1"/>
    </source>
</evidence>
<sequence>MFVWWRCKSGGGVWCVLEWRLLSVTPVSSIDVAVASRRQCGASLWWRVCDDGDGMWRSVQISLTFLIADRFADLWRCVRSVVLVCGHDGDGDGDGDDLGRLRWLWTVTVTPNYGVGVL</sequence>
<dbReference type="Proteomes" id="UP000594638">
    <property type="component" value="Unassembled WGS sequence"/>
</dbReference>